<name>A0A2T0BHQ2_9CLOT</name>
<dbReference type="InterPro" id="IPR002490">
    <property type="entry name" value="V-ATPase_116kDa_su"/>
</dbReference>
<dbReference type="GO" id="GO:0007035">
    <property type="term" value="P:vacuolar acidification"/>
    <property type="evidence" value="ECO:0007669"/>
    <property type="project" value="TreeGrafter"/>
</dbReference>
<evidence type="ECO:0000313" key="9">
    <source>
        <dbReference type="EMBL" id="PRR83377.1"/>
    </source>
</evidence>
<dbReference type="PANTHER" id="PTHR11629">
    <property type="entry name" value="VACUOLAR PROTON ATPASES"/>
    <property type="match status" value="1"/>
</dbReference>
<evidence type="ECO:0000256" key="6">
    <source>
        <dbReference type="ARBA" id="ARBA00023065"/>
    </source>
</evidence>
<keyword evidence="10" id="KW-1185">Reference proteome</keyword>
<dbReference type="Pfam" id="PF01496">
    <property type="entry name" value="V_ATPase_I"/>
    <property type="match status" value="1"/>
</dbReference>
<evidence type="ECO:0000256" key="2">
    <source>
        <dbReference type="ARBA" id="ARBA00009904"/>
    </source>
</evidence>
<keyword evidence="4 8" id="KW-0812">Transmembrane</keyword>
<evidence type="ECO:0000256" key="1">
    <source>
        <dbReference type="ARBA" id="ARBA00004141"/>
    </source>
</evidence>
<comment type="similarity">
    <text evidence="2">Belongs to the V-ATPase 116 kDa subunit family.</text>
</comment>
<dbReference type="EMBL" id="PVXQ01000007">
    <property type="protein sequence ID" value="PRR83377.1"/>
    <property type="molecule type" value="Genomic_DNA"/>
</dbReference>
<dbReference type="Proteomes" id="UP000239471">
    <property type="component" value="Unassembled WGS sequence"/>
</dbReference>
<keyword evidence="6" id="KW-0406">Ion transport</keyword>
<dbReference type="GO" id="GO:0046961">
    <property type="term" value="F:proton-transporting ATPase activity, rotational mechanism"/>
    <property type="evidence" value="ECO:0007669"/>
    <property type="project" value="InterPro"/>
</dbReference>
<accession>A0A2T0BHQ2</accession>
<comment type="caution">
    <text evidence="9">The sequence shown here is derived from an EMBL/GenBank/DDBJ whole genome shotgun (WGS) entry which is preliminary data.</text>
</comment>
<gene>
    <name evidence="9" type="ORF">CLVI_09240</name>
</gene>
<keyword evidence="5 8" id="KW-1133">Transmembrane helix</keyword>
<feature type="transmembrane region" description="Helical" evidence="8">
    <location>
        <begin position="585"/>
        <end position="612"/>
    </location>
</feature>
<feature type="transmembrane region" description="Helical" evidence="8">
    <location>
        <begin position="368"/>
        <end position="397"/>
    </location>
</feature>
<proteinExistence type="inferred from homology"/>
<evidence type="ECO:0000256" key="3">
    <source>
        <dbReference type="ARBA" id="ARBA00022448"/>
    </source>
</evidence>
<evidence type="ECO:0000256" key="8">
    <source>
        <dbReference type="SAM" id="Phobius"/>
    </source>
</evidence>
<reference evidence="9 10" key="1">
    <citation type="submission" date="2018-03" db="EMBL/GenBank/DDBJ databases">
        <title>Genome sequence of Clostridium vincentii DSM 10228.</title>
        <authorList>
            <person name="Poehlein A."/>
            <person name="Daniel R."/>
        </authorList>
    </citation>
    <scope>NUCLEOTIDE SEQUENCE [LARGE SCALE GENOMIC DNA]</scope>
    <source>
        <strain evidence="9 10">DSM 10228</strain>
    </source>
</reference>
<dbReference type="PANTHER" id="PTHR11629:SF63">
    <property type="entry name" value="V-TYPE PROTON ATPASE SUBUNIT A"/>
    <property type="match status" value="1"/>
</dbReference>
<feature type="transmembrane region" description="Helical" evidence="8">
    <location>
        <begin position="447"/>
        <end position="471"/>
    </location>
</feature>
<protein>
    <submittedName>
        <fullName evidence="9">V-type ATP synthase subunit I</fullName>
    </submittedName>
</protein>
<comment type="subcellular location">
    <subcellularLocation>
        <location evidence="1">Membrane</location>
        <topology evidence="1">Multi-pass membrane protein</topology>
    </subcellularLocation>
</comment>
<dbReference type="AlphaFoldDB" id="A0A2T0BHQ2"/>
<evidence type="ECO:0000256" key="7">
    <source>
        <dbReference type="ARBA" id="ARBA00023136"/>
    </source>
</evidence>
<feature type="transmembrane region" description="Helical" evidence="8">
    <location>
        <begin position="483"/>
        <end position="505"/>
    </location>
</feature>
<sequence length="649" mass="73443">MAIVKMNKFTLLAFESQKAELLEKLQSFSEVEFINLQDDDVIENNEMLIDLYKDDSGSQYAKCEEKLSMAKFALQFLEEYIPKKSGFKAMKEGKKELTLKEIEDQVLKSSWEEIYDKVKDKEDSINGLDNKITKLQTIIDTMTPWEKLDVSFKDLSSMKTPHFLGSIPKQYEETFALEITDSYVEIISSNNQDLFFLVICGEDKNEEIAEKLREFGFSQFKTELTDVPIKLIHDSMDKIEKLQSKKFFVCESLSALDEEHKLFQLAYDYYDSMVIRKEAVNNFLKTENVTIIQGWLPINENEKFKNIIEETLAGDFYFVFEDVKDEEILDVPIKLHNNSLNNPFESITEMYSVPRYDEIDPTPLLTPFYLLFFGMMVADVGYGLIQLVATLAALKLFKFDEATKKFVKFFFYLSFPVIGFGLIYGSFFGDFIKFKGLINPNTDVNTILIASIVFGIVQIFCGLGIKAYMLIRIGKYKDAFYDVGIWVITLIAIGILLGAGTLGLSDLGKNIAMGVMIFGMLVIILTAGREMKGKGAQLGQGVYALYGITNYVGDLVSYTRLMALGLAGGSIASALNLIIDMVPGVAIFIAGPLIFILGHLFNLGLSLLGAYVHTCRLQYVEYFGKFYEGGGKAITPFKTNNKYINLKRD</sequence>
<evidence type="ECO:0000313" key="10">
    <source>
        <dbReference type="Proteomes" id="UP000239471"/>
    </source>
</evidence>
<dbReference type="GO" id="GO:0033179">
    <property type="term" value="C:proton-transporting V-type ATPase, V0 domain"/>
    <property type="evidence" value="ECO:0007669"/>
    <property type="project" value="InterPro"/>
</dbReference>
<dbReference type="OrthoDB" id="9803814at2"/>
<feature type="transmembrane region" description="Helical" evidence="8">
    <location>
        <begin position="511"/>
        <end position="528"/>
    </location>
</feature>
<dbReference type="GO" id="GO:0016471">
    <property type="term" value="C:vacuolar proton-transporting V-type ATPase complex"/>
    <property type="evidence" value="ECO:0007669"/>
    <property type="project" value="TreeGrafter"/>
</dbReference>
<keyword evidence="3" id="KW-0813">Transport</keyword>
<evidence type="ECO:0000256" key="5">
    <source>
        <dbReference type="ARBA" id="ARBA00022989"/>
    </source>
</evidence>
<dbReference type="GO" id="GO:0051117">
    <property type="term" value="F:ATPase binding"/>
    <property type="evidence" value="ECO:0007669"/>
    <property type="project" value="TreeGrafter"/>
</dbReference>
<keyword evidence="7 8" id="KW-0472">Membrane</keyword>
<evidence type="ECO:0000256" key="4">
    <source>
        <dbReference type="ARBA" id="ARBA00022692"/>
    </source>
</evidence>
<dbReference type="RefSeq" id="WP_106058951.1">
    <property type="nucleotide sequence ID" value="NZ_PVXQ01000007.1"/>
</dbReference>
<feature type="transmembrane region" description="Helical" evidence="8">
    <location>
        <begin position="409"/>
        <end position="427"/>
    </location>
</feature>
<organism evidence="9 10">
    <name type="scientific">Clostridium vincentii</name>
    <dbReference type="NCBI Taxonomy" id="52704"/>
    <lineage>
        <taxon>Bacteria</taxon>
        <taxon>Bacillati</taxon>
        <taxon>Bacillota</taxon>
        <taxon>Clostridia</taxon>
        <taxon>Eubacteriales</taxon>
        <taxon>Clostridiaceae</taxon>
        <taxon>Clostridium</taxon>
    </lineage>
</organism>